<evidence type="ECO:0000313" key="4">
    <source>
        <dbReference type="Proteomes" id="UP001064933"/>
    </source>
</evidence>
<accession>A0ABY6AUK1</accession>
<evidence type="ECO:0000259" key="2">
    <source>
        <dbReference type="Pfam" id="PF01764"/>
    </source>
</evidence>
<protein>
    <recommendedName>
        <fullName evidence="2">Fungal lipase-type domain-containing protein</fullName>
    </recommendedName>
</protein>
<name>A0ABY6AUK1_9BURK</name>
<feature type="compositionally biased region" description="Polar residues" evidence="1">
    <location>
        <begin position="146"/>
        <end position="155"/>
    </location>
</feature>
<feature type="domain" description="Fungal lipase-type" evidence="2">
    <location>
        <begin position="156"/>
        <end position="224"/>
    </location>
</feature>
<dbReference type="EMBL" id="CP104562">
    <property type="protein sequence ID" value="UXH76044.1"/>
    <property type="molecule type" value="Genomic_DNA"/>
</dbReference>
<dbReference type="RefSeq" id="WP_261755774.1">
    <property type="nucleotide sequence ID" value="NZ_CP104562.2"/>
</dbReference>
<dbReference type="Pfam" id="PF01764">
    <property type="entry name" value="Lipase_3"/>
    <property type="match status" value="1"/>
</dbReference>
<organism evidence="3 4">
    <name type="scientific">Roseateles amylovorans</name>
    <dbReference type="NCBI Taxonomy" id="2978473"/>
    <lineage>
        <taxon>Bacteria</taxon>
        <taxon>Pseudomonadati</taxon>
        <taxon>Pseudomonadota</taxon>
        <taxon>Betaproteobacteria</taxon>
        <taxon>Burkholderiales</taxon>
        <taxon>Sphaerotilaceae</taxon>
        <taxon>Roseateles</taxon>
    </lineage>
</organism>
<reference evidence="3" key="1">
    <citation type="submission" date="2022-10" db="EMBL/GenBank/DDBJ databases">
        <title>Characterization and whole genome sequencing of a new Roseateles species, isolated from fresh water.</title>
        <authorList>
            <person name="Guliayeva D.Y."/>
            <person name="Akhremchuk A.E."/>
            <person name="Sikolenko M.A."/>
            <person name="Valentovich L.N."/>
            <person name="Sidarenka A.V."/>
        </authorList>
    </citation>
    <scope>NUCLEOTIDE SEQUENCE</scope>
    <source>
        <strain evidence="3">BIM B-1768</strain>
    </source>
</reference>
<feature type="region of interest" description="Disordered" evidence="1">
    <location>
        <begin position="138"/>
        <end position="157"/>
    </location>
</feature>
<dbReference type="Proteomes" id="UP001064933">
    <property type="component" value="Chromosome"/>
</dbReference>
<dbReference type="InterPro" id="IPR002921">
    <property type="entry name" value="Fungal_lipase-type"/>
</dbReference>
<gene>
    <name evidence="3" type="ORF">N4261_13255</name>
</gene>
<proteinExistence type="predicted"/>
<evidence type="ECO:0000313" key="3">
    <source>
        <dbReference type="EMBL" id="UXH76044.1"/>
    </source>
</evidence>
<dbReference type="InterPro" id="IPR029058">
    <property type="entry name" value="AB_hydrolase_fold"/>
</dbReference>
<keyword evidence="4" id="KW-1185">Reference proteome</keyword>
<sequence>MNPSMDTQPTPDAVLMTLAGIAYGDPAKIAGYIAEATPTAADWEVAWLPDPPSPPVNFAFMARNRRSGDSVLAIRGTYPNPFCAAYWADGQQDSPFGTMVDWPGAPGARISAGTAQGLAGLLALKDTDGCSLLEAARRMSEPSHPTAGTASSTAPPLTVTGHSLGGTLAPVLALQLSQAIPGLAVSSVSFAGMTPGNQAFAALLGPGTPFEGRVRRVFNTLDSVAYGWDQVWATHDFYQPHPQGGMVVAALLMATAARLALGNYGYAAVGEAVPLEGQVRPVSIPCELIAYVFENLHQHLPDTYLALLGAPALPFSLLFGSVVVPRDHPAALEGPRPDCPVVYAT</sequence>
<dbReference type="SUPFAM" id="SSF53474">
    <property type="entry name" value="alpha/beta-Hydrolases"/>
    <property type="match status" value="1"/>
</dbReference>
<evidence type="ECO:0000256" key="1">
    <source>
        <dbReference type="SAM" id="MobiDB-lite"/>
    </source>
</evidence>
<dbReference type="Gene3D" id="3.40.50.1820">
    <property type="entry name" value="alpha/beta hydrolase"/>
    <property type="match status" value="1"/>
</dbReference>